<comment type="similarity">
    <text evidence="1">Belongs to the universal ribosomal protein uL3 family.</text>
</comment>
<dbReference type="PANTHER" id="PTHR11363">
    <property type="entry name" value="60S RIBOSOMAL PROTEIN L3-RELATED"/>
    <property type="match status" value="1"/>
</dbReference>
<dbReference type="PANTHER" id="PTHR11363:SF5">
    <property type="entry name" value="LARGE RIBOSOMAL SUBUNIT PROTEIN UL3"/>
    <property type="match status" value="1"/>
</dbReference>
<dbReference type="OrthoDB" id="1611972at2759"/>
<keyword evidence="6" id="KW-1185">Reference proteome</keyword>
<dbReference type="EMBL" id="JAACJK010000225">
    <property type="protein sequence ID" value="KAF5311728.1"/>
    <property type="molecule type" value="Genomic_DNA"/>
</dbReference>
<dbReference type="InterPro" id="IPR000597">
    <property type="entry name" value="Ribosomal_uL3"/>
</dbReference>
<accession>A0A8H5ETT0</accession>
<organism evidence="4 6">
    <name type="scientific">Ephemerocybe angulata</name>
    <dbReference type="NCBI Taxonomy" id="980116"/>
    <lineage>
        <taxon>Eukaryota</taxon>
        <taxon>Fungi</taxon>
        <taxon>Dikarya</taxon>
        <taxon>Basidiomycota</taxon>
        <taxon>Agaricomycotina</taxon>
        <taxon>Agaricomycetes</taxon>
        <taxon>Agaricomycetidae</taxon>
        <taxon>Agaricales</taxon>
        <taxon>Agaricineae</taxon>
        <taxon>Psathyrellaceae</taxon>
        <taxon>Ephemerocybe</taxon>
    </lineage>
</organism>
<dbReference type="GO" id="GO:0022625">
    <property type="term" value="C:cytosolic large ribosomal subunit"/>
    <property type="evidence" value="ECO:0007669"/>
    <property type="project" value="TreeGrafter"/>
</dbReference>
<dbReference type="GO" id="GO:0003723">
    <property type="term" value="F:RNA binding"/>
    <property type="evidence" value="ECO:0007669"/>
    <property type="project" value="TreeGrafter"/>
</dbReference>
<evidence type="ECO:0000256" key="1">
    <source>
        <dbReference type="ARBA" id="ARBA00006540"/>
    </source>
</evidence>
<dbReference type="Gene3D" id="3.30.1430.10">
    <property type="match status" value="1"/>
</dbReference>
<dbReference type="GO" id="GO:0006412">
    <property type="term" value="P:translation"/>
    <property type="evidence" value="ECO:0007669"/>
    <property type="project" value="InterPro"/>
</dbReference>
<keyword evidence="2" id="KW-0689">Ribosomal protein</keyword>
<dbReference type="InterPro" id="IPR009000">
    <property type="entry name" value="Transl_B-barrel_sf"/>
</dbReference>
<dbReference type="InterPro" id="IPR045077">
    <property type="entry name" value="L3_arc_euk"/>
</dbReference>
<evidence type="ECO:0000256" key="2">
    <source>
        <dbReference type="ARBA" id="ARBA00022980"/>
    </source>
</evidence>
<name>A0A8H5ETT0_9AGAR</name>
<reference evidence="4 6" key="1">
    <citation type="journal article" date="2020" name="ISME J.">
        <title>Uncovering the hidden diversity of litter-decomposition mechanisms in mushroom-forming fungi.</title>
        <authorList>
            <person name="Floudas D."/>
            <person name="Bentzer J."/>
            <person name="Ahren D."/>
            <person name="Johansson T."/>
            <person name="Persson P."/>
            <person name="Tunlid A."/>
        </authorList>
    </citation>
    <scope>NUCLEOTIDE SEQUENCE [LARGE SCALE GENOMIC DNA]</scope>
    <source>
        <strain evidence="4 6">CBS 175.51</strain>
    </source>
</reference>
<protein>
    <submittedName>
        <fullName evidence="4">Uncharacterized protein</fullName>
    </submittedName>
</protein>
<dbReference type="GO" id="GO:0003735">
    <property type="term" value="F:structural constituent of ribosome"/>
    <property type="evidence" value="ECO:0007669"/>
    <property type="project" value="InterPro"/>
</dbReference>
<evidence type="ECO:0000313" key="6">
    <source>
        <dbReference type="Proteomes" id="UP000541558"/>
    </source>
</evidence>
<dbReference type="AlphaFoldDB" id="A0A8H5ETT0"/>
<dbReference type="SUPFAM" id="SSF50447">
    <property type="entry name" value="Translation proteins"/>
    <property type="match status" value="1"/>
</dbReference>
<evidence type="ECO:0000256" key="3">
    <source>
        <dbReference type="ARBA" id="ARBA00023274"/>
    </source>
</evidence>
<gene>
    <name evidence="4" type="ORF">D9611_009561</name>
    <name evidence="5" type="ORF">D9611_010824</name>
</gene>
<proteinExistence type="inferred from homology"/>
<dbReference type="Pfam" id="PF00297">
    <property type="entry name" value="Ribosomal_L3"/>
    <property type="match status" value="1"/>
</dbReference>
<dbReference type="EMBL" id="JAACJK010000064">
    <property type="protein sequence ID" value="KAF5335142.1"/>
    <property type="molecule type" value="Genomic_DNA"/>
</dbReference>
<evidence type="ECO:0000313" key="4">
    <source>
        <dbReference type="EMBL" id="KAF5311728.1"/>
    </source>
</evidence>
<keyword evidence="3" id="KW-0687">Ribonucleoprotein</keyword>
<comment type="caution">
    <text evidence="4">The sequence shown here is derived from an EMBL/GenBank/DDBJ whole genome shotgun (WGS) entry which is preliminary data.</text>
</comment>
<evidence type="ECO:0000313" key="5">
    <source>
        <dbReference type="EMBL" id="KAF5335142.1"/>
    </source>
</evidence>
<sequence>MRIFMDHQERYPHHHVAGLLGYVETHHGLRTFLTIWANHLSDEVKHHFYKNGYHSKKKAFTLYASENDEDGGESQAH</sequence>
<dbReference type="Proteomes" id="UP000541558">
    <property type="component" value="Unassembled WGS sequence"/>
</dbReference>